<dbReference type="Pfam" id="PF09339">
    <property type="entry name" value="HTH_IclR"/>
    <property type="match status" value="1"/>
</dbReference>
<dbReference type="PANTHER" id="PTHR30136:SF24">
    <property type="entry name" value="HTH-TYPE TRANSCRIPTIONAL REPRESSOR ALLR"/>
    <property type="match status" value="1"/>
</dbReference>
<dbReference type="PROSITE" id="PS51078">
    <property type="entry name" value="ICLR_ED"/>
    <property type="match status" value="1"/>
</dbReference>
<organism evidence="6 7">
    <name type="scientific">Agrococcus versicolor</name>
    <dbReference type="NCBI Taxonomy" id="501482"/>
    <lineage>
        <taxon>Bacteria</taxon>
        <taxon>Bacillati</taxon>
        <taxon>Actinomycetota</taxon>
        <taxon>Actinomycetes</taxon>
        <taxon>Micrococcales</taxon>
        <taxon>Microbacteriaceae</taxon>
        <taxon>Agrococcus</taxon>
    </lineage>
</organism>
<dbReference type="PANTHER" id="PTHR30136">
    <property type="entry name" value="HELIX-TURN-HELIX TRANSCRIPTIONAL REGULATOR, ICLR FAMILY"/>
    <property type="match status" value="1"/>
</dbReference>
<evidence type="ECO:0000313" key="6">
    <source>
        <dbReference type="EMBL" id="GAA2175529.1"/>
    </source>
</evidence>
<keyword evidence="1" id="KW-0805">Transcription regulation</keyword>
<evidence type="ECO:0000256" key="1">
    <source>
        <dbReference type="ARBA" id="ARBA00023015"/>
    </source>
</evidence>
<comment type="caution">
    <text evidence="6">The sequence shown here is derived from an EMBL/GenBank/DDBJ whole genome shotgun (WGS) entry which is preliminary data.</text>
</comment>
<evidence type="ECO:0000259" key="4">
    <source>
        <dbReference type="PROSITE" id="PS51077"/>
    </source>
</evidence>
<feature type="domain" description="IclR-ED" evidence="5">
    <location>
        <begin position="75"/>
        <end position="258"/>
    </location>
</feature>
<dbReference type="InterPro" id="IPR005471">
    <property type="entry name" value="Tscrpt_reg_IclR_N"/>
</dbReference>
<dbReference type="InterPro" id="IPR029016">
    <property type="entry name" value="GAF-like_dom_sf"/>
</dbReference>
<dbReference type="InterPro" id="IPR050707">
    <property type="entry name" value="HTH_MetabolicPath_Reg"/>
</dbReference>
<proteinExistence type="predicted"/>
<dbReference type="InterPro" id="IPR036390">
    <property type="entry name" value="WH_DNA-bd_sf"/>
</dbReference>
<protein>
    <submittedName>
        <fullName evidence="6">IclR family transcriptional regulator</fullName>
    </submittedName>
</protein>
<dbReference type="SUPFAM" id="SSF46785">
    <property type="entry name" value="Winged helix' DNA-binding domain"/>
    <property type="match status" value="1"/>
</dbReference>
<evidence type="ECO:0000256" key="2">
    <source>
        <dbReference type="ARBA" id="ARBA00023125"/>
    </source>
</evidence>
<name>A0ABP5MR51_9MICO</name>
<keyword evidence="3" id="KW-0804">Transcription</keyword>
<evidence type="ECO:0000313" key="7">
    <source>
        <dbReference type="Proteomes" id="UP001501599"/>
    </source>
</evidence>
<dbReference type="Gene3D" id="3.30.450.40">
    <property type="match status" value="1"/>
</dbReference>
<sequence>MDVVLEQIDRSAAPAAGASEKTLRVLTAALEHPRFTDIVAEAGLAKATVHRILATLVEQDFVAGDADAGYRAGPSLLALAGRALASVDISSIAGPIVADLVARVDCTVHVGVATDAEMVYVIREDASKPYRMRSRVGLGIPMHCSGMGKAVIATWSPDRVDRLVAREGLPARTALTLTTPEALHEELARVAARGYAMDLGENEVGTVCVSAAIRDHTGEARYGLSISSIALEHPGTSIEELAPAAVAAAEQISRLLGAPAA</sequence>
<dbReference type="Pfam" id="PF01614">
    <property type="entry name" value="IclR_C"/>
    <property type="match status" value="1"/>
</dbReference>
<evidence type="ECO:0000259" key="5">
    <source>
        <dbReference type="PROSITE" id="PS51078"/>
    </source>
</evidence>
<reference evidence="7" key="1">
    <citation type="journal article" date="2019" name="Int. J. Syst. Evol. Microbiol.">
        <title>The Global Catalogue of Microorganisms (GCM) 10K type strain sequencing project: providing services to taxonomists for standard genome sequencing and annotation.</title>
        <authorList>
            <consortium name="The Broad Institute Genomics Platform"/>
            <consortium name="The Broad Institute Genome Sequencing Center for Infectious Disease"/>
            <person name="Wu L."/>
            <person name="Ma J."/>
        </authorList>
    </citation>
    <scope>NUCLEOTIDE SEQUENCE [LARGE SCALE GENOMIC DNA]</scope>
    <source>
        <strain evidence="7">JCM 16026</strain>
    </source>
</reference>
<dbReference type="EMBL" id="BAAAQT010000008">
    <property type="protein sequence ID" value="GAA2175529.1"/>
    <property type="molecule type" value="Genomic_DNA"/>
</dbReference>
<dbReference type="InterPro" id="IPR014757">
    <property type="entry name" value="Tscrpt_reg_IclR_C"/>
</dbReference>
<keyword evidence="2" id="KW-0238">DNA-binding</keyword>
<keyword evidence="7" id="KW-1185">Reference proteome</keyword>
<dbReference type="Gene3D" id="1.10.10.10">
    <property type="entry name" value="Winged helix-like DNA-binding domain superfamily/Winged helix DNA-binding domain"/>
    <property type="match status" value="1"/>
</dbReference>
<dbReference type="SMART" id="SM00346">
    <property type="entry name" value="HTH_ICLR"/>
    <property type="match status" value="1"/>
</dbReference>
<dbReference type="InterPro" id="IPR036388">
    <property type="entry name" value="WH-like_DNA-bd_sf"/>
</dbReference>
<accession>A0ABP5MR51</accession>
<dbReference type="Proteomes" id="UP001501599">
    <property type="component" value="Unassembled WGS sequence"/>
</dbReference>
<dbReference type="SUPFAM" id="SSF55781">
    <property type="entry name" value="GAF domain-like"/>
    <property type="match status" value="1"/>
</dbReference>
<gene>
    <name evidence="6" type="ORF">GCM10009846_25780</name>
</gene>
<evidence type="ECO:0000256" key="3">
    <source>
        <dbReference type="ARBA" id="ARBA00023163"/>
    </source>
</evidence>
<dbReference type="PROSITE" id="PS51077">
    <property type="entry name" value="HTH_ICLR"/>
    <property type="match status" value="1"/>
</dbReference>
<feature type="domain" description="HTH iclR-type" evidence="4">
    <location>
        <begin position="16"/>
        <end position="74"/>
    </location>
</feature>